<dbReference type="EMBL" id="ADNY01000011">
    <property type="protein sequence ID" value="EFG56100.1"/>
    <property type="molecule type" value="Genomic_DNA"/>
</dbReference>
<dbReference type="PATRIC" id="fig|585524.9.peg.1332"/>
<evidence type="ECO:0000256" key="1">
    <source>
        <dbReference type="ARBA" id="ARBA00001946"/>
    </source>
</evidence>
<comment type="cofactor">
    <cofactor evidence="1">
        <name>Mg(2+)</name>
        <dbReference type="ChEBI" id="CHEBI:18420"/>
    </cofactor>
</comment>
<dbReference type="GO" id="GO:0016301">
    <property type="term" value="F:kinase activity"/>
    <property type="evidence" value="ECO:0007669"/>
    <property type="project" value="InterPro"/>
</dbReference>
<dbReference type="PROSITE" id="PS50146">
    <property type="entry name" value="DAGK"/>
    <property type="match status" value="1"/>
</dbReference>
<dbReference type="PANTHER" id="PTHR12358:SF54">
    <property type="entry name" value="SPHINGOSINE KINASE RELATED PROTEIN"/>
    <property type="match status" value="1"/>
</dbReference>
<keyword evidence="4" id="KW-0067">ATP-binding</keyword>
<organism evidence="6 7">
    <name type="scientific">Lactobacillus amylolyticus DSM 11664</name>
    <dbReference type="NCBI Taxonomy" id="585524"/>
    <lineage>
        <taxon>Bacteria</taxon>
        <taxon>Bacillati</taxon>
        <taxon>Bacillota</taxon>
        <taxon>Bacilli</taxon>
        <taxon>Lactobacillales</taxon>
        <taxon>Lactobacillaceae</taxon>
        <taxon>Lactobacillus</taxon>
    </lineage>
</organism>
<dbReference type="SUPFAM" id="SSF111331">
    <property type="entry name" value="NAD kinase/diacylglycerol kinase-like"/>
    <property type="match status" value="1"/>
</dbReference>
<evidence type="ECO:0000259" key="5">
    <source>
        <dbReference type="PROSITE" id="PS50146"/>
    </source>
</evidence>
<dbReference type="Proteomes" id="UP000004069">
    <property type="component" value="Unassembled WGS sequence"/>
</dbReference>
<feature type="domain" description="DAGKc" evidence="5">
    <location>
        <begin position="1"/>
        <end position="75"/>
    </location>
</feature>
<dbReference type="Gene3D" id="3.40.50.10330">
    <property type="entry name" value="Probable inorganic polyphosphate/atp-NAD kinase, domain 1"/>
    <property type="match status" value="1"/>
</dbReference>
<name>D4YS06_9LACO</name>
<evidence type="ECO:0000256" key="4">
    <source>
        <dbReference type="ARBA" id="ARBA00022840"/>
    </source>
</evidence>
<keyword evidence="3" id="KW-0547">Nucleotide-binding</keyword>
<proteinExistence type="inferred from homology"/>
<dbReference type="Pfam" id="PF00781">
    <property type="entry name" value="DAGK_cat"/>
    <property type="match status" value="1"/>
</dbReference>
<dbReference type="Gene3D" id="2.60.200.40">
    <property type="match status" value="1"/>
</dbReference>
<evidence type="ECO:0000313" key="6">
    <source>
        <dbReference type="EMBL" id="EFG56100.1"/>
    </source>
</evidence>
<gene>
    <name evidence="6" type="ORF">HMPREF0493_0284</name>
</gene>
<comment type="similarity">
    <text evidence="2">Belongs to the diacylglycerol/lipid kinase family.</text>
</comment>
<dbReference type="InterPro" id="IPR017438">
    <property type="entry name" value="ATP-NAD_kinase_N"/>
</dbReference>
<sequence>MIVIGGDGSLNEILNGIKTSNHPETPITYLPAGSGNDFARAAHLSKKPEELVNRLLQNLDYHPVDCGKFISSLKNNRPYYFVNNFGIGFDAFVIYSSNHQKMKEKLNKLHLGNLIYASNIIMYFADRTLSPSK</sequence>
<dbReference type="RefSeq" id="WP_006351438.1">
    <property type="nucleotide sequence ID" value="NZ_ADNY01000011.1"/>
</dbReference>
<evidence type="ECO:0000256" key="2">
    <source>
        <dbReference type="ARBA" id="ARBA00005983"/>
    </source>
</evidence>
<reference evidence="6 7" key="1">
    <citation type="submission" date="2010-04" db="EMBL/GenBank/DDBJ databases">
        <authorList>
            <person name="Muzny D."/>
            <person name="Qin X."/>
            <person name="Deng J."/>
            <person name="Jiang H."/>
            <person name="Liu Y."/>
            <person name="Qu J."/>
            <person name="Song X.-Z."/>
            <person name="Zhang L."/>
            <person name="Thornton R."/>
            <person name="Coyle M."/>
            <person name="Francisco L."/>
            <person name="Jackson L."/>
            <person name="Javaid M."/>
            <person name="Korchina V."/>
            <person name="Kovar C."/>
            <person name="Mata R."/>
            <person name="Mathew T."/>
            <person name="Ngo R."/>
            <person name="Nguyen L."/>
            <person name="Nguyen N."/>
            <person name="Okwuonu G."/>
            <person name="Ongeri F."/>
            <person name="Pham C."/>
            <person name="Simmons D."/>
            <person name="Wilczek-Boney K."/>
            <person name="Hale W."/>
            <person name="Jakkamsetti A."/>
            <person name="Pham P."/>
            <person name="Ruth R."/>
            <person name="San Lucas F."/>
            <person name="Warren J."/>
            <person name="Zhang J."/>
            <person name="Zhao Z."/>
            <person name="Zhou C."/>
            <person name="Zhu D."/>
            <person name="Lee S."/>
            <person name="Bess C."/>
            <person name="Blankenburg K."/>
            <person name="Forbes L."/>
            <person name="Fu Q."/>
            <person name="Gubbala S."/>
            <person name="Hirani K."/>
            <person name="Jayaseelan J.C."/>
            <person name="Lara F."/>
            <person name="Munidasa M."/>
            <person name="Palculict T."/>
            <person name="Patil S."/>
            <person name="Pu L.-L."/>
            <person name="Saada N."/>
            <person name="Tang L."/>
            <person name="Weissenberger G."/>
            <person name="Zhu Y."/>
            <person name="Hemphill L."/>
            <person name="Shang Y."/>
            <person name="Youmans B."/>
            <person name="Ayvaz T."/>
            <person name="Ross M."/>
            <person name="Santibanez J."/>
            <person name="Aqrawi P."/>
            <person name="Gross S."/>
            <person name="Joshi V."/>
            <person name="Fowler G."/>
            <person name="Nazareth L."/>
            <person name="Reid J."/>
            <person name="Worley K."/>
            <person name="Petrosino J."/>
            <person name="Highlander S."/>
            <person name="Gibbs R."/>
        </authorList>
    </citation>
    <scope>NUCLEOTIDE SEQUENCE [LARGE SCALE GENOMIC DNA]</scope>
    <source>
        <strain evidence="6 7">DSM 11664</strain>
    </source>
</reference>
<dbReference type="eggNOG" id="COG1597">
    <property type="taxonomic scope" value="Bacteria"/>
</dbReference>
<dbReference type="InterPro" id="IPR001206">
    <property type="entry name" value="Diacylglycerol_kinase_cat_dom"/>
</dbReference>
<dbReference type="GO" id="GO:0005524">
    <property type="term" value="F:ATP binding"/>
    <property type="evidence" value="ECO:0007669"/>
    <property type="project" value="UniProtKB-KW"/>
</dbReference>
<accession>D4YS06</accession>
<comment type="caution">
    <text evidence="6">The sequence shown here is derived from an EMBL/GenBank/DDBJ whole genome shotgun (WGS) entry which is preliminary data.</text>
</comment>
<dbReference type="InterPro" id="IPR050187">
    <property type="entry name" value="Lipid_Phosphate_FormReg"/>
</dbReference>
<keyword evidence="7" id="KW-1185">Reference proteome</keyword>
<dbReference type="PANTHER" id="PTHR12358">
    <property type="entry name" value="SPHINGOSINE KINASE"/>
    <property type="match status" value="1"/>
</dbReference>
<dbReference type="AlphaFoldDB" id="D4YS06"/>
<protein>
    <recommendedName>
        <fullName evidence="5">DAGKc domain-containing protein</fullName>
    </recommendedName>
</protein>
<evidence type="ECO:0000256" key="3">
    <source>
        <dbReference type="ARBA" id="ARBA00022741"/>
    </source>
</evidence>
<evidence type="ECO:0000313" key="7">
    <source>
        <dbReference type="Proteomes" id="UP000004069"/>
    </source>
</evidence>
<dbReference type="InterPro" id="IPR016064">
    <property type="entry name" value="NAD/diacylglycerol_kinase_sf"/>
</dbReference>